<name>G6XK63_9PROT</name>
<evidence type="ECO:0000313" key="3">
    <source>
        <dbReference type="Proteomes" id="UP000004949"/>
    </source>
</evidence>
<protein>
    <submittedName>
        <fullName evidence="2">Uncharacterized protein</fullName>
    </submittedName>
</protein>
<dbReference type="Proteomes" id="UP000004949">
    <property type="component" value="Unassembled WGS sequence"/>
</dbReference>
<gene>
    <name evidence="2" type="ORF">GMO_17920</name>
</gene>
<keyword evidence="3" id="KW-1185">Reference proteome</keyword>
<reference evidence="2 3" key="1">
    <citation type="submission" date="2011-10" db="EMBL/GenBank/DDBJ databases">
        <title>Genome sequence of Gluconobacter morbifer G707, isolated from Drosophila gut.</title>
        <authorList>
            <person name="Lee W.-J."/>
            <person name="Kim E.-K."/>
        </authorList>
    </citation>
    <scope>NUCLEOTIDE SEQUENCE [LARGE SCALE GENOMIC DNA]</scope>
    <source>
        <strain evidence="2 3">G707</strain>
    </source>
</reference>
<comment type="caution">
    <text evidence="2">The sequence shown here is derived from an EMBL/GenBank/DDBJ whole genome shotgun (WGS) entry which is preliminary data.</text>
</comment>
<dbReference type="PATRIC" id="fig|1088869.3.peg.1787"/>
<dbReference type="STRING" id="1088869.GMO_17920"/>
<proteinExistence type="predicted"/>
<dbReference type="EMBL" id="AGQV01000005">
    <property type="protein sequence ID" value="EHH68025.1"/>
    <property type="molecule type" value="Genomic_DNA"/>
</dbReference>
<feature type="region of interest" description="Disordered" evidence="1">
    <location>
        <begin position="16"/>
        <end position="50"/>
    </location>
</feature>
<organism evidence="2 3">
    <name type="scientific">Gluconobacter morbifer G707</name>
    <dbReference type="NCBI Taxonomy" id="1088869"/>
    <lineage>
        <taxon>Bacteria</taxon>
        <taxon>Pseudomonadati</taxon>
        <taxon>Pseudomonadota</taxon>
        <taxon>Alphaproteobacteria</taxon>
        <taxon>Acetobacterales</taxon>
        <taxon>Acetobacteraceae</taxon>
        <taxon>Gluconobacter</taxon>
    </lineage>
</organism>
<evidence type="ECO:0000256" key="1">
    <source>
        <dbReference type="SAM" id="MobiDB-lite"/>
    </source>
</evidence>
<sequence length="50" mass="5186">MCPAFFGIGKGLAGHRGVVRREGRTRSSLRAGRKNPLSSAAEDGMGAVLS</sequence>
<dbReference type="AlphaFoldDB" id="G6XK63"/>
<evidence type="ECO:0000313" key="2">
    <source>
        <dbReference type="EMBL" id="EHH68025.1"/>
    </source>
</evidence>
<accession>G6XK63</accession>